<dbReference type="PANTHER" id="PTHR10629:SF52">
    <property type="entry name" value="DNA (CYTOSINE-5)-METHYLTRANSFERASE 1"/>
    <property type="match status" value="1"/>
</dbReference>
<evidence type="ECO:0000256" key="3">
    <source>
        <dbReference type="ARBA" id="ARBA00022679"/>
    </source>
</evidence>
<dbReference type="InterPro" id="IPR050390">
    <property type="entry name" value="C5-Methyltransferase"/>
</dbReference>
<evidence type="ECO:0000313" key="8">
    <source>
        <dbReference type="EMBL" id="GAA3794262.1"/>
    </source>
</evidence>
<protein>
    <recommendedName>
        <fullName evidence="1">DNA (cytosine-5-)-methyltransferase</fullName>
        <ecNumber evidence="1">2.1.1.37</ecNumber>
    </recommendedName>
</protein>
<reference evidence="9" key="1">
    <citation type="journal article" date="2019" name="Int. J. Syst. Evol. Microbiol.">
        <title>The Global Catalogue of Microorganisms (GCM) 10K type strain sequencing project: providing services to taxonomists for standard genome sequencing and annotation.</title>
        <authorList>
            <consortium name="The Broad Institute Genomics Platform"/>
            <consortium name="The Broad Institute Genome Sequencing Center for Infectious Disease"/>
            <person name="Wu L."/>
            <person name="Ma J."/>
        </authorList>
    </citation>
    <scope>NUCLEOTIDE SEQUENCE [LARGE SCALE GENOMIC DNA]</scope>
    <source>
        <strain evidence="9">JCM 16908</strain>
    </source>
</reference>
<dbReference type="InterPro" id="IPR001525">
    <property type="entry name" value="C5_MeTfrase"/>
</dbReference>
<feature type="coiled-coil region" evidence="7">
    <location>
        <begin position="96"/>
        <end position="123"/>
    </location>
</feature>
<sequence>MHPVKIVDLFAGPGGLDVAAEKLGVATVGVEWDASACMTRRAAGLATVEGDVRHYGPSDFSEADVLAGGPPCQTFTVAGAGAGRRALDEVLRFVKRMVAREDREEIDRDLAKLEDERTGLVLEPLRWALEAIDDEKNTPYRAIVLEQVPAVLPVWEAYAAALDDEGYSVDCGILRMEQYGVPQTRRRAVLIARKRDEGEKATLPQPTHRPYRKGVPREAGDQELLEWTTMAEVLDRRSPFFVISNYGTGGDPKARGRRASCEPSATVTGKIFRNRVVSPDGAEMERFSLAEAGRLQTFPADYPWSGRDVGQQIGNAVPPRLAMHILSAAFDWGHPNEGLLQSLTTWRSVRTSGPISPGHAVGTDVEHV</sequence>
<dbReference type="Gene3D" id="3.40.50.150">
    <property type="entry name" value="Vaccinia Virus protein VP39"/>
    <property type="match status" value="1"/>
</dbReference>
<evidence type="ECO:0000256" key="4">
    <source>
        <dbReference type="ARBA" id="ARBA00022691"/>
    </source>
</evidence>
<evidence type="ECO:0000256" key="5">
    <source>
        <dbReference type="ARBA" id="ARBA00022747"/>
    </source>
</evidence>
<name>A0ABP7HJA9_9ACTN</name>
<comment type="caution">
    <text evidence="8">The sequence shown here is derived from an EMBL/GenBank/DDBJ whole genome shotgun (WGS) entry which is preliminary data.</text>
</comment>
<dbReference type="RefSeq" id="WP_344935131.1">
    <property type="nucleotide sequence ID" value="NZ_BAAAZR010000001.1"/>
</dbReference>
<dbReference type="EMBL" id="BAAAZR010000001">
    <property type="protein sequence ID" value="GAA3794262.1"/>
    <property type="molecule type" value="Genomic_DNA"/>
</dbReference>
<keyword evidence="2 6" id="KW-0489">Methyltransferase</keyword>
<proteinExistence type="inferred from homology"/>
<feature type="active site" evidence="6">
    <location>
        <position position="72"/>
    </location>
</feature>
<keyword evidence="9" id="KW-1185">Reference proteome</keyword>
<dbReference type="PANTHER" id="PTHR10629">
    <property type="entry name" value="CYTOSINE-SPECIFIC METHYLTRANSFERASE"/>
    <property type="match status" value="1"/>
</dbReference>
<dbReference type="Gene3D" id="3.90.120.10">
    <property type="entry name" value="DNA Methylase, subunit A, domain 2"/>
    <property type="match status" value="1"/>
</dbReference>
<keyword evidence="7" id="KW-0175">Coiled coil</keyword>
<evidence type="ECO:0000256" key="6">
    <source>
        <dbReference type="PROSITE-ProRule" id="PRU01016"/>
    </source>
</evidence>
<keyword evidence="5" id="KW-0680">Restriction system</keyword>
<dbReference type="Pfam" id="PF00145">
    <property type="entry name" value="DNA_methylase"/>
    <property type="match status" value="2"/>
</dbReference>
<dbReference type="PRINTS" id="PR00105">
    <property type="entry name" value="C5METTRFRASE"/>
</dbReference>
<dbReference type="InterPro" id="IPR029063">
    <property type="entry name" value="SAM-dependent_MTases_sf"/>
</dbReference>
<dbReference type="Proteomes" id="UP001500888">
    <property type="component" value="Unassembled WGS sequence"/>
</dbReference>
<evidence type="ECO:0000313" key="9">
    <source>
        <dbReference type="Proteomes" id="UP001500888"/>
    </source>
</evidence>
<dbReference type="PROSITE" id="PS51679">
    <property type="entry name" value="SAM_MT_C5"/>
    <property type="match status" value="1"/>
</dbReference>
<keyword evidence="4 6" id="KW-0949">S-adenosyl-L-methionine</keyword>
<comment type="similarity">
    <text evidence="6">Belongs to the class I-like SAM-binding methyltransferase superfamily. C5-methyltransferase family.</text>
</comment>
<keyword evidence="3 6" id="KW-0808">Transferase</keyword>
<accession>A0ABP7HJA9</accession>
<dbReference type="EC" id="2.1.1.37" evidence="1"/>
<organism evidence="8 9">
    <name type="scientific">Sphaerisporangium flaviroseum</name>
    <dbReference type="NCBI Taxonomy" id="509199"/>
    <lineage>
        <taxon>Bacteria</taxon>
        <taxon>Bacillati</taxon>
        <taxon>Actinomycetota</taxon>
        <taxon>Actinomycetes</taxon>
        <taxon>Streptosporangiales</taxon>
        <taxon>Streptosporangiaceae</taxon>
        <taxon>Sphaerisporangium</taxon>
    </lineage>
</organism>
<dbReference type="SUPFAM" id="SSF53335">
    <property type="entry name" value="S-adenosyl-L-methionine-dependent methyltransferases"/>
    <property type="match status" value="1"/>
</dbReference>
<evidence type="ECO:0000256" key="1">
    <source>
        <dbReference type="ARBA" id="ARBA00011975"/>
    </source>
</evidence>
<evidence type="ECO:0000256" key="7">
    <source>
        <dbReference type="SAM" id="Coils"/>
    </source>
</evidence>
<gene>
    <name evidence="8" type="ORF">GCM10022226_12020</name>
</gene>
<evidence type="ECO:0000256" key="2">
    <source>
        <dbReference type="ARBA" id="ARBA00022603"/>
    </source>
</evidence>